<dbReference type="OrthoDB" id="9802228at2"/>
<dbReference type="Proteomes" id="UP001056588">
    <property type="component" value="Chromosome"/>
</dbReference>
<evidence type="ECO:0000256" key="7">
    <source>
        <dbReference type="ARBA" id="ARBA00023204"/>
    </source>
</evidence>
<dbReference type="InterPro" id="IPR036388">
    <property type="entry name" value="WH-like_DNA-bd_sf"/>
</dbReference>
<evidence type="ECO:0000313" key="12">
    <source>
        <dbReference type="EMBL" id="PHK48896.1"/>
    </source>
</evidence>
<reference evidence="12" key="1">
    <citation type="journal article" date="2017" name="Appl. Environ. Microbiol.">
        <title>Staphylococcus edaphicus sp. nov., isolated in Antarctica, harbours mecC gene and genomic islands with suspected role in adaptation to extreme environment.</title>
        <authorList>
            <person name="Pantucek R."/>
            <person name="Sedlacek I."/>
            <person name="Indrakova A."/>
            <person name="Vrbovska V."/>
            <person name="Maslanova I."/>
            <person name="Kovarovic V."/>
            <person name="Svec P."/>
            <person name="Kralova S."/>
            <person name="Kristofova L."/>
            <person name="Keklakova J."/>
            <person name="Petras P."/>
            <person name="Doskar J."/>
        </authorList>
    </citation>
    <scope>NUCLEOTIDE SEQUENCE</scope>
    <source>
        <strain evidence="12">CCM 8730</strain>
    </source>
</reference>
<dbReference type="SUPFAM" id="SSF46767">
    <property type="entry name" value="Methylated DNA-protein cysteine methyltransferase, C-terminal domain"/>
    <property type="match status" value="1"/>
</dbReference>
<dbReference type="InterPro" id="IPR014048">
    <property type="entry name" value="MethylDNA_cys_MeTrfase_DNA-bd"/>
</dbReference>
<comment type="similarity">
    <text evidence="2 9">Belongs to the MGMT family.</text>
</comment>
<dbReference type="HAMAP" id="MF_00772">
    <property type="entry name" value="OGT"/>
    <property type="match status" value="1"/>
</dbReference>
<comment type="function">
    <text evidence="9">Involved in the cellular defense against the biological effects of O6-methylguanine (O6-MeG) and O4-methylthymine (O4-MeT) in DNA. Repairs the methylated nucleobase in DNA by stoichiometrically transferring the methyl group to a cysteine residue in the enzyme. This is a suicide reaction: the enzyme is irreversibly inactivated.</text>
</comment>
<sequence length="177" mass="19748">MHYKSYYQSPIGHITLTSDGQNLTGLWLPKHTDFEAQDDNPLQEMDLAVFDKAKHWLDAYFSGDNPKIDFPLKATGTTFREQVWQILLEIPQGETWTYGDIAEKIAKKRGKTKMSAQAVGGAVGSNPISIIIPCHRVVGKDGNLTGYGGGIDTKIMLLKLESVDMDVLYRPKHSKKP</sequence>
<reference evidence="12" key="3">
    <citation type="submission" date="2017-10" db="EMBL/GenBank/DDBJ databases">
        <authorList>
            <person name="Vrbovska V."/>
            <person name="Kovarovic V."/>
            <person name="Indrakova A."/>
        </authorList>
    </citation>
    <scope>NUCLEOTIDE SEQUENCE</scope>
    <source>
        <strain evidence="12">CCM 8730</strain>
    </source>
</reference>
<reference evidence="13" key="4">
    <citation type="submission" date="2022-03" db="EMBL/GenBank/DDBJ databases">
        <title>Complete Genome Sequence of Staphylococcus edaphicus strain CCM 8731.</title>
        <authorList>
            <person name="Rimmer C.O."/>
            <person name="Thomas J.C."/>
        </authorList>
    </citation>
    <scope>NUCLEOTIDE SEQUENCE</scope>
    <source>
        <strain evidence="13">CCM 8731</strain>
    </source>
</reference>
<gene>
    <name evidence="12" type="ORF">BTJ66_11030</name>
    <name evidence="13" type="ORF">MNY58_01800</name>
</gene>
<evidence type="ECO:0000256" key="1">
    <source>
        <dbReference type="ARBA" id="ARBA00001286"/>
    </source>
</evidence>
<evidence type="ECO:0000256" key="3">
    <source>
        <dbReference type="ARBA" id="ARBA00022490"/>
    </source>
</evidence>
<keyword evidence="3 9" id="KW-0963">Cytoplasm</keyword>
<comment type="catalytic activity">
    <reaction evidence="1 9">
        <text>a 4-O-methyl-thymidine in DNA + L-cysteinyl-[protein] = a thymidine in DNA + S-methyl-L-cysteinyl-[protein]</text>
        <dbReference type="Rhea" id="RHEA:53428"/>
        <dbReference type="Rhea" id="RHEA-COMP:10131"/>
        <dbReference type="Rhea" id="RHEA-COMP:10132"/>
        <dbReference type="Rhea" id="RHEA-COMP:13555"/>
        <dbReference type="Rhea" id="RHEA-COMP:13556"/>
        <dbReference type="ChEBI" id="CHEBI:29950"/>
        <dbReference type="ChEBI" id="CHEBI:82612"/>
        <dbReference type="ChEBI" id="CHEBI:137386"/>
        <dbReference type="ChEBI" id="CHEBI:137387"/>
        <dbReference type="EC" id="2.1.1.63"/>
    </reaction>
</comment>
<dbReference type="GO" id="GO:0032259">
    <property type="term" value="P:methylation"/>
    <property type="evidence" value="ECO:0007669"/>
    <property type="project" value="UniProtKB-KW"/>
</dbReference>
<evidence type="ECO:0000259" key="10">
    <source>
        <dbReference type="Pfam" id="PF01035"/>
    </source>
</evidence>
<dbReference type="PROSITE" id="PS00374">
    <property type="entry name" value="MGMT"/>
    <property type="match status" value="1"/>
</dbReference>
<keyword evidence="4 9" id="KW-0489">Methyltransferase</keyword>
<dbReference type="InterPro" id="IPR023546">
    <property type="entry name" value="MGMT"/>
</dbReference>
<feature type="domain" description="Methylated-DNA-[protein]-cysteine S-methyltransferase DNA binding" evidence="10">
    <location>
        <begin position="79"/>
        <end position="163"/>
    </location>
</feature>
<protein>
    <recommendedName>
        <fullName evidence="9">Methylated-DNA--protein-cysteine methyltransferase</fullName>
        <ecNumber evidence="9">2.1.1.63</ecNumber>
    </recommendedName>
    <alternativeName>
        <fullName evidence="9">6-O-methylguanine-DNA methyltransferase</fullName>
        <shortName evidence="9">MGMT</shortName>
    </alternativeName>
    <alternativeName>
        <fullName evidence="9">O-6-methylguanine-DNA-alkyltransferase</fullName>
    </alternativeName>
</protein>
<dbReference type="Gene3D" id="3.30.160.70">
    <property type="entry name" value="Methylated DNA-protein cysteine methyltransferase domain"/>
    <property type="match status" value="1"/>
</dbReference>
<dbReference type="PANTHER" id="PTHR10815:SF5">
    <property type="entry name" value="METHYLATED-DNA--PROTEIN-CYSTEINE METHYLTRANSFERASE"/>
    <property type="match status" value="1"/>
</dbReference>
<dbReference type="PANTHER" id="PTHR10815">
    <property type="entry name" value="METHYLATED-DNA--PROTEIN-CYSTEINE METHYLTRANSFERASE"/>
    <property type="match status" value="1"/>
</dbReference>
<proteinExistence type="inferred from homology"/>
<dbReference type="AlphaFoldDB" id="A0A2C6WMB8"/>
<feature type="domain" description="Methylguanine DNA methyltransferase ribonuclease-like" evidence="11">
    <location>
        <begin position="3"/>
        <end position="73"/>
    </location>
</feature>
<dbReference type="GO" id="GO:0006307">
    <property type="term" value="P:DNA alkylation repair"/>
    <property type="evidence" value="ECO:0007669"/>
    <property type="project" value="UniProtKB-UniRule"/>
</dbReference>
<dbReference type="CDD" id="cd06445">
    <property type="entry name" value="ATase"/>
    <property type="match status" value="1"/>
</dbReference>
<dbReference type="RefSeq" id="WP_099091006.1">
    <property type="nucleotide sequence ID" value="NZ_CP093217.1"/>
</dbReference>
<dbReference type="InterPro" id="IPR036217">
    <property type="entry name" value="MethylDNA_cys_MeTrfase_DNAb"/>
</dbReference>
<evidence type="ECO:0000256" key="9">
    <source>
        <dbReference type="HAMAP-Rule" id="MF_00772"/>
    </source>
</evidence>
<evidence type="ECO:0000313" key="14">
    <source>
        <dbReference type="Proteomes" id="UP000223828"/>
    </source>
</evidence>
<evidence type="ECO:0000256" key="6">
    <source>
        <dbReference type="ARBA" id="ARBA00022763"/>
    </source>
</evidence>
<accession>A0A2C6WMB8</accession>
<name>A0A2C6WMB8_9STAP</name>
<dbReference type="Pfam" id="PF02870">
    <property type="entry name" value="Methyltransf_1N"/>
    <property type="match status" value="1"/>
</dbReference>
<dbReference type="InterPro" id="IPR008332">
    <property type="entry name" value="MethylG_MeTrfase_N"/>
</dbReference>
<keyword evidence="7 9" id="KW-0234">DNA repair</keyword>
<feature type="active site" description="Nucleophile; methyl group acceptor" evidence="9">
    <location>
        <position position="134"/>
    </location>
</feature>
<dbReference type="InterPro" id="IPR001497">
    <property type="entry name" value="MethylDNA_cys_MeTrfase_AS"/>
</dbReference>
<dbReference type="EMBL" id="MRZN01000021">
    <property type="protein sequence ID" value="PHK48896.1"/>
    <property type="molecule type" value="Genomic_DNA"/>
</dbReference>
<dbReference type="InterPro" id="IPR036631">
    <property type="entry name" value="MGMT_N_sf"/>
</dbReference>
<keyword evidence="5 9" id="KW-0808">Transferase</keyword>
<keyword evidence="15" id="KW-1185">Reference proteome</keyword>
<dbReference type="EC" id="2.1.1.63" evidence="9"/>
<dbReference type="FunFam" id="1.10.10.10:FF:000214">
    <property type="entry name" value="Methylated-DNA--protein-cysteine methyltransferase"/>
    <property type="match status" value="1"/>
</dbReference>
<keyword evidence="6 9" id="KW-0227">DNA damage</keyword>
<evidence type="ECO:0000313" key="13">
    <source>
        <dbReference type="EMBL" id="UQW81876.1"/>
    </source>
</evidence>
<dbReference type="Pfam" id="PF01035">
    <property type="entry name" value="DNA_binding_1"/>
    <property type="match status" value="1"/>
</dbReference>
<reference evidence="14" key="2">
    <citation type="submission" date="2017-10" db="EMBL/GenBank/DDBJ databases">
        <title>Staphylococcus edaphicus sp. nov., isolated in Antarctica, harbouring mecC gene and genomic islands essential in adaptation to extreme environment.</title>
        <authorList>
            <person name="Pantucek R."/>
            <person name="Sedlacek I."/>
            <person name="Indrakova A."/>
            <person name="Vrbovska V."/>
            <person name="Maslanova I."/>
            <person name="Kovarovic V."/>
            <person name="Svec P."/>
            <person name="Kralova S."/>
            <person name="Kristofova L."/>
            <person name="Keklakova J."/>
            <person name="Petras P."/>
            <person name="Doskar J."/>
        </authorList>
    </citation>
    <scope>NUCLEOTIDE SEQUENCE [LARGE SCALE GENOMIC DNA]</scope>
    <source>
        <strain evidence="14">CCM 5085</strain>
    </source>
</reference>
<evidence type="ECO:0000256" key="5">
    <source>
        <dbReference type="ARBA" id="ARBA00022679"/>
    </source>
</evidence>
<evidence type="ECO:0000256" key="2">
    <source>
        <dbReference type="ARBA" id="ARBA00008711"/>
    </source>
</evidence>
<dbReference type="NCBIfam" id="TIGR00589">
    <property type="entry name" value="ogt"/>
    <property type="match status" value="1"/>
</dbReference>
<comment type="catalytic activity">
    <reaction evidence="8 9">
        <text>a 6-O-methyl-2'-deoxyguanosine in DNA + L-cysteinyl-[protein] = S-methyl-L-cysteinyl-[protein] + a 2'-deoxyguanosine in DNA</text>
        <dbReference type="Rhea" id="RHEA:24000"/>
        <dbReference type="Rhea" id="RHEA-COMP:10131"/>
        <dbReference type="Rhea" id="RHEA-COMP:10132"/>
        <dbReference type="Rhea" id="RHEA-COMP:11367"/>
        <dbReference type="Rhea" id="RHEA-COMP:11368"/>
        <dbReference type="ChEBI" id="CHEBI:29950"/>
        <dbReference type="ChEBI" id="CHEBI:82612"/>
        <dbReference type="ChEBI" id="CHEBI:85445"/>
        <dbReference type="ChEBI" id="CHEBI:85448"/>
        <dbReference type="EC" id="2.1.1.63"/>
    </reaction>
</comment>
<dbReference type="GO" id="GO:0005737">
    <property type="term" value="C:cytoplasm"/>
    <property type="evidence" value="ECO:0007669"/>
    <property type="project" value="UniProtKB-SubCell"/>
</dbReference>
<dbReference type="GO" id="GO:0003908">
    <property type="term" value="F:methylated-DNA-[protein]-cysteine S-methyltransferase activity"/>
    <property type="evidence" value="ECO:0007669"/>
    <property type="project" value="UniProtKB-UniRule"/>
</dbReference>
<dbReference type="SUPFAM" id="SSF53155">
    <property type="entry name" value="Methylated DNA-protein cysteine methyltransferase domain"/>
    <property type="match status" value="1"/>
</dbReference>
<dbReference type="Gene3D" id="1.10.10.10">
    <property type="entry name" value="Winged helix-like DNA-binding domain superfamily/Winged helix DNA-binding domain"/>
    <property type="match status" value="1"/>
</dbReference>
<evidence type="ECO:0000259" key="11">
    <source>
        <dbReference type="Pfam" id="PF02870"/>
    </source>
</evidence>
<evidence type="ECO:0000256" key="4">
    <source>
        <dbReference type="ARBA" id="ARBA00022603"/>
    </source>
</evidence>
<evidence type="ECO:0000313" key="15">
    <source>
        <dbReference type="Proteomes" id="UP001056588"/>
    </source>
</evidence>
<comment type="subcellular location">
    <subcellularLocation>
        <location evidence="9">Cytoplasm</location>
    </subcellularLocation>
</comment>
<organism evidence="12 14">
    <name type="scientific">Staphylococcus edaphicus</name>
    <dbReference type="NCBI Taxonomy" id="1955013"/>
    <lineage>
        <taxon>Bacteria</taxon>
        <taxon>Bacillati</taxon>
        <taxon>Bacillota</taxon>
        <taxon>Bacilli</taxon>
        <taxon>Bacillales</taxon>
        <taxon>Staphylococcaceae</taxon>
        <taxon>Staphylococcus</taxon>
    </lineage>
</organism>
<dbReference type="EMBL" id="CP093217">
    <property type="protein sequence ID" value="UQW81876.1"/>
    <property type="molecule type" value="Genomic_DNA"/>
</dbReference>
<evidence type="ECO:0000256" key="8">
    <source>
        <dbReference type="ARBA" id="ARBA00049348"/>
    </source>
</evidence>
<dbReference type="Proteomes" id="UP000223828">
    <property type="component" value="Unassembled WGS sequence"/>
</dbReference>
<comment type="miscellaneous">
    <text evidence="9">This enzyme catalyzes only one turnover and therefore is not strictly catalytic. According to one definition, an enzyme is a biocatalyst that acts repeatedly and over many reaction cycles.</text>
</comment>